<sequence length="166" mass="18406">MASSSSSSSFPYVFLACLNFTLFILSLISLAPTIIINPTPTSMGWALIIVSSISLLSSFIGFYSRFCFVTHVTLLIASLAAQLLAIFALFTKENSTLLMMKSGRDPREVMVLGRLECGVLMAMFMLQVCVSGCAKWCWVRDYKTLAEESMADVEMNQKDMKTHLKT</sequence>
<comment type="caution">
    <text evidence="1">The sequence shown here is derived from an EMBL/GenBank/DDBJ whole genome shotgun (WGS) entry which is preliminary data.</text>
</comment>
<proteinExistence type="predicted"/>
<dbReference type="Proteomes" id="UP001056120">
    <property type="component" value="Linkage Group LG22"/>
</dbReference>
<evidence type="ECO:0000313" key="2">
    <source>
        <dbReference type="Proteomes" id="UP001056120"/>
    </source>
</evidence>
<name>A0ACB9BS27_9ASTR</name>
<organism evidence="1 2">
    <name type="scientific">Smallanthus sonchifolius</name>
    <dbReference type="NCBI Taxonomy" id="185202"/>
    <lineage>
        <taxon>Eukaryota</taxon>
        <taxon>Viridiplantae</taxon>
        <taxon>Streptophyta</taxon>
        <taxon>Embryophyta</taxon>
        <taxon>Tracheophyta</taxon>
        <taxon>Spermatophyta</taxon>
        <taxon>Magnoliopsida</taxon>
        <taxon>eudicotyledons</taxon>
        <taxon>Gunneridae</taxon>
        <taxon>Pentapetalae</taxon>
        <taxon>asterids</taxon>
        <taxon>campanulids</taxon>
        <taxon>Asterales</taxon>
        <taxon>Asteraceae</taxon>
        <taxon>Asteroideae</taxon>
        <taxon>Heliantheae alliance</taxon>
        <taxon>Millerieae</taxon>
        <taxon>Smallanthus</taxon>
    </lineage>
</organism>
<reference evidence="1 2" key="2">
    <citation type="journal article" date="2022" name="Mol. Ecol. Resour.">
        <title>The genomes of chicory, endive, great burdock and yacon provide insights into Asteraceae paleo-polyploidization history and plant inulin production.</title>
        <authorList>
            <person name="Fan W."/>
            <person name="Wang S."/>
            <person name="Wang H."/>
            <person name="Wang A."/>
            <person name="Jiang F."/>
            <person name="Liu H."/>
            <person name="Zhao H."/>
            <person name="Xu D."/>
            <person name="Zhang Y."/>
        </authorList>
    </citation>
    <scope>NUCLEOTIDE SEQUENCE [LARGE SCALE GENOMIC DNA]</scope>
    <source>
        <strain evidence="2">cv. Yunnan</strain>
        <tissue evidence="1">Leaves</tissue>
    </source>
</reference>
<keyword evidence="2" id="KW-1185">Reference proteome</keyword>
<accession>A0ACB9BS27</accession>
<gene>
    <name evidence="1" type="ORF">L1987_64550</name>
</gene>
<reference evidence="2" key="1">
    <citation type="journal article" date="2022" name="Mol. Ecol. Resour.">
        <title>The genomes of chicory, endive, great burdock and yacon provide insights into Asteraceae palaeo-polyploidization history and plant inulin production.</title>
        <authorList>
            <person name="Fan W."/>
            <person name="Wang S."/>
            <person name="Wang H."/>
            <person name="Wang A."/>
            <person name="Jiang F."/>
            <person name="Liu H."/>
            <person name="Zhao H."/>
            <person name="Xu D."/>
            <person name="Zhang Y."/>
        </authorList>
    </citation>
    <scope>NUCLEOTIDE SEQUENCE [LARGE SCALE GENOMIC DNA]</scope>
    <source>
        <strain evidence="2">cv. Yunnan</strain>
    </source>
</reference>
<dbReference type="EMBL" id="CM042039">
    <property type="protein sequence ID" value="KAI3724785.1"/>
    <property type="molecule type" value="Genomic_DNA"/>
</dbReference>
<protein>
    <submittedName>
        <fullName evidence="1">Uncharacterized protein</fullName>
    </submittedName>
</protein>
<evidence type="ECO:0000313" key="1">
    <source>
        <dbReference type="EMBL" id="KAI3724785.1"/>
    </source>
</evidence>